<dbReference type="InterPro" id="IPR049892">
    <property type="entry name" value="AA9"/>
</dbReference>
<evidence type="ECO:0000256" key="12">
    <source>
        <dbReference type="ARBA" id="ARBA00023326"/>
    </source>
</evidence>
<reference evidence="17 18" key="1">
    <citation type="submission" date="2016-07" db="EMBL/GenBank/DDBJ databases">
        <title>Pervasive Adenine N6-methylation of Active Genes in Fungi.</title>
        <authorList>
            <consortium name="DOE Joint Genome Institute"/>
            <person name="Mondo S.J."/>
            <person name="Dannebaum R.O."/>
            <person name="Kuo R.C."/>
            <person name="Labutti K."/>
            <person name="Haridas S."/>
            <person name="Kuo A."/>
            <person name="Salamov A."/>
            <person name="Ahrendt S.R."/>
            <person name="Lipzen A."/>
            <person name="Sullivan W."/>
            <person name="Andreopoulos W.B."/>
            <person name="Clum A."/>
            <person name="Lindquist E."/>
            <person name="Daum C."/>
            <person name="Ramamoorthy G.K."/>
            <person name="Gryganskyi A."/>
            <person name="Culley D."/>
            <person name="Magnuson J.K."/>
            <person name="James T.Y."/>
            <person name="O'Malley M.A."/>
            <person name="Stajich J.E."/>
            <person name="Spatafora J.W."/>
            <person name="Visel A."/>
            <person name="Grigoriev I.V."/>
        </authorList>
    </citation>
    <scope>NUCLEOTIDE SEQUENCE [LARGE SCALE GENOMIC DNA]</scope>
    <source>
        <strain evidence="17 18">CBS 115471</strain>
    </source>
</reference>
<evidence type="ECO:0000256" key="9">
    <source>
        <dbReference type="ARBA" id="ARBA00023033"/>
    </source>
</evidence>
<comment type="caution">
    <text evidence="17">The sequence shown here is derived from an EMBL/GenBank/DDBJ whole genome shotgun (WGS) entry which is preliminary data.</text>
</comment>
<evidence type="ECO:0000256" key="1">
    <source>
        <dbReference type="ARBA" id="ARBA00001973"/>
    </source>
</evidence>
<dbReference type="AlphaFoldDB" id="A0A1Y1YQB3"/>
<keyword evidence="8" id="KW-0186">Copper</keyword>
<evidence type="ECO:0000256" key="11">
    <source>
        <dbReference type="ARBA" id="ARBA00023277"/>
    </source>
</evidence>
<evidence type="ECO:0000256" key="7">
    <source>
        <dbReference type="ARBA" id="ARBA00023002"/>
    </source>
</evidence>
<evidence type="ECO:0000256" key="4">
    <source>
        <dbReference type="ARBA" id="ARBA00022723"/>
    </source>
</evidence>
<dbReference type="Pfam" id="PF03443">
    <property type="entry name" value="AA9"/>
    <property type="match status" value="1"/>
</dbReference>
<keyword evidence="5" id="KW-0732">Signal</keyword>
<evidence type="ECO:0000256" key="2">
    <source>
        <dbReference type="ARBA" id="ARBA00004613"/>
    </source>
</evidence>
<keyword evidence="12" id="KW-0624">Polysaccharide degradation</keyword>
<dbReference type="Proteomes" id="UP000193144">
    <property type="component" value="Unassembled WGS sequence"/>
</dbReference>
<keyword evidence="11" id="KW-0119">Carbohydrate metabolism</keyword>
<keyword evidence="18" id="KW-1185">Reference proteome</keyword>
<comment type="cofactor">
    <cofactor evidence="1">
        <name>Cu(2+)</name>
        <dbReference type="ChEBI" id="CHEBI:29036"/>
    </cofactor>
</comment>
<dbReference type="GO" id="GO:0046872">
    <property type="term" value="F:metal ion binding"/>
    <property type="evidence" value="ECO:0007669"/>
    <property type="project" value="UniProtKB-KW"/>
</dbReference>
<evidence type="ECO:0000259" key="16">
    <source>
        <dbReference type="Pfam" id="PF03443"/>
    </source>
</evidence>
<dbReference type="EC" id="1.14.99.56" evidence="15"/>
<keyword evidence="4" id="KW-0479">Metal-binding</keyword>
<dbReference type="InterPro" id="IPR005103">
    <property type="entry name" value="AA9_LPMO"/>
</dbReference>
<evidence type="ECO:0000313" key="18">
    <source>
        <dbReference type="Proteomes" id="UP000193144"/>
    </source>
</evidence>
<dbReference type="EMBL" id="MCFA01000187">
    <property type="protein sequence ID" value="ORY00156.1"/>
    <property type="molecule type" value="Genomic_DNA"/>
</dbReference>
<dbReference type="GO" id="GO:0016787">
    <property type="term" value="F:hydrolase activity"/>
    <property type="evidence" value="ECO:0007669"/>
    <property type="project" value="UniProtKB-KW"/>
</dbReference>
<keyword evidence="10" id="KW-1015">Disulfide bond</keyword>
<sequence>MPDCFPYLMANETMHSKWQYVRRSLTPETEKTLGTGGFPPMYDLSSENIRCGRNSTSTGAQSDVATIEAGSKVGFRPDLYPKSWCVGCGQPQQPYFHDGPLFAYLAKSPQQTKEGLQTWDGNGDFFKIAQRGPYNDSWWWWDVISNNKTLFSEWNFTIPRATPPGFYLLRMDSIFPKPEFNRTQFYASCAQVEIVGSEDGGAQPGPTVRFPGAFDNYDPGVLLPAELWPGKNLTKYKMPGPPVWTGREG</sequence>
<name>A0A1Y1YQB3_9PLEO</name>
<evidence type="ECO:0000256" key="14">
    <source>
        <dbReference type="ARBA" id="ARBA00045077"/>
    </source>
</evidence>
<dbReference type="PANTHER" id="PTHR33353">
    <property type="entry name" value="PUTATIVE (AFU_ORTHOLOGUE AFUA_1G12560)-RELATED"/>
    <property type="match status" value="1"/>
</dbReference>
<keyword evidence="3" id="KW-0964">Secreted</keyword>
<dbReference type="GO" id="GO:0004497">
    <property type="term" value="F:monooxygenase activity"/>
    <property type="evidence" value="ECO:0007669"/>
    <property type="project" value="UniProtKB-KW"/>
</dbReference>
<evidence type="ECO:0000256" key="13">
    <source>
        <dbReference type="ARBA" id="ARBA00044502"/>
    </source>
</evidence>
<evidence type="ECO:0000313" key="17">
    <source>
        <dbReference type="EMBL" id="ORY00156.1"/>
    </source>
</evidence>
<feature type="domain" description="Auxiliary Activity family 9 catalytic" evidence="16">
    <location>
        <begin position="8"/>
        <end position="224"/>
    </location>
</feature>
<keyword evidence="9" id="KW-0503">Monooxygenase</keyword>
<comment type="catalytic activity">
    <reaction evidence="14">
        <text>[(1-&gt;4)-beta-D-glucosyl]n+m + reduced acceptor + O2 = 4-dehydro-beta-D-glucosyl-[(1-&gt;4)-beta-D-glucosyl]n-1 + [(1-&gt;4)-beta-D-glucosyl]m + acceptor + H2O.</text>
        <dbReference type="EC" id="1.14.99.56"/>
    </reaction>
</comment>
<organism evidence="17 18">
    <name type="scientific">Clohesyomyces aquaticus</name>
    <dbReference type="NCBI Taxonomy" id="1231657"/>
    <lineage>
        <taxon>Eukaryota</taxon>
        <taxon>Fungi</taxon>
        <taxon>Dikarya</taxon>
        <taxon>Ascomycota</taxon>
        <taxon>Pezizomycotina</taxon>
        <taxon>Dothideomycetes</taxon>
        <taxon>Pleosporomycetidae</taxon>
        <taxon>Pleosporales</taxon>
        <taxon>Lindgomycetaceae</taxon>
        <taxon>Clohesyomyces</taxon>
    </lineage>
</organism>
<dbReference type="STRING" id="1231657.A0A1Y1YQB3"/>
<evidence type="ECO:0000256" key="3">
    <source>
        <dbReference type="ARBA" id="ARBA00022525"/>
    </source>
</evidence>
<dbReference type="PANTHER" id="PTHR33353:SF10">
    <property type="entry name" value="ENDO-BETA-1,4-GLUCANASE D"/>
    <property type="match status" value="1"/>
</dbReference>
<accession>A0A1Y1YQB3</accession>
<evidence type="ECO:0000256" key="15">
    <source>
        <dbReference type="ARBA" id="ARBA00047174"/>
    </source>
</evidence>
<keyword evidence="6" id="KW-0136">Cellulose degradation</keyword>
<keyword evidence="17" id="KW-0378">Hydrolase</keyword>
<dbReference type="OrthoDB" id="6038816at2759"/>
<comment type="subcellular location">
    <subcellularLocation>
        <location evidence="2">Secreted</location>
    </subcellularLocation>
</comment>
<evidence type="ECO:0000256" key="5">
    <source>
        <dbReference type="ARBA" id="ARBA00022729"/>
    </source>
</evidence>
<evidence type="ECO:0000256" key="8">
    <source>
        <dbReference type="ARBA" id="ARBA00023008"/>
    </source>
</evidence>
<keyword evidence="7" id="KW-0560">Oxidoreductase</keyword>
<dbReference type="GO" id="GO:0030245">
    <property type="term" value="P:cellulose catabolic process"/>
    <property type="evidence" value="ECO:0007669"/>
    <property type="project" value="UniProtKB-KW"/>
</dbReference>
<comment type="similarity">
    <text evidence="13">Belongs to the polysaccharide monooxygenase AA9 family.</text>
</comment>
<evidence type="ECO:0000256" key="6">
    <source>
        <dbReference type="ARBA" id="ARBA00023001"/>
    </source>
</evidence>
<dbReference type="GO" id="GO:0005576">
    <property type="term" value="C:extracellular region"/>
    <property type="evidence" value="ECO:0007669"/>
    <property type="project" value="UniProtKB-SubCell"/>
</dbReference>
<protein>
    <recommendedName>
        <fullName evidence="15">lytic cellulose monooxygenase (C4-dehydrogenating)</fullName>
        <ecNumber evidence="15">1.14.99.56</ecNumber>
    </recommendedName>
</protein>
<evidence type="ECO:0000256" key="10">
    <source>
        <dbReference type="ARBA" id="ARBA00023157"/>
    </source>
</evidence>
<proteinExistence type="inferred from homology"/>
<dbReference type="Gene3D" id="2.70.50.70">
    <property type="match status" value="1"/>
</dbReference>
<gene>
    <name evidence="17" type="ORF">BCR34DRAFT_592667</name>
</gene>